<comment type="caution">
    <text evidence="1">The sequence shown here is derived from an EMBL/GenBank/DDBJ whole genome shotgun (WGS) entry which is preliminary data.</text>
</comment>
<gene>
    <name evidence="1" type="ORF">Ocin01_07657</name>
</gene>
<organism evidence="1 2">
    <name type="scientific">Orchesella cincta</name>
    <name type="common">Springtail</name>
    <name type="synonym">Podura cincta</name>
    <dbReference type="NCBI Taxonomy" id="48709"/>
    <lineage>
        <taxon>Eukaryota</taxon>
        <taxon>Metazoa</taxon>
        <taxon>Ecdysozoa</taxon>
        <taxon>Arthropoda</taxon>
        <taxon>Hexapoda</taxon>
        <taxon>Collembola</taxon>
        <taxon>Entomobryomorpha</taxon>
        <taxon>Entomobryoidea</taxon>
        <taxon>Orchesellidae</taxon>
        <taxon>Orchesellinae</taxon>
        <taxon>Orchesella</taxon>
    </lineage>
</organism>
<accession>A0A1D2N2A0</accession>
<protein>
    <submittedName>
        <fullName evidence="1">Uncharacterized protein</fullName>
    </submittedName>
</protein>
<dbReference type="AlphaFoldDB" id="A0A1D2N2A0"/>
<evidence type="ECO:0000313" key="2">
    <source>
        <dbReference type="Proteomes" id="UP000094527"/>
    </source>
</evidence>
<proteinExistence type="predicted"/>
<keyword evidence="2" id="KW-1185">Reference proteome</keyword>
<reference evidence="1 2" key="1">
    <citation type="journal article" date="2016" name="Genome Biol. Evol.">
        <title>Gene Family Evolution Reflects Adaptation to Soil Environmental Stressors in the Genome of the Collembolan Orchesella cincta.</title>
        <authorList>
            <person name="Faddeeva-Vakhrusheva A."/>
            <person name="Derks M.F."/>
            <person name="Anvar S.Y."/>
            <person name="Agamennone V."/>
            <person name="Suring W."/>
            <person name="Smit S."/>
            <person name="van Straalen N.M."/>
            <person name="Roelofs D."/>
        </authorList>
    </citation>
    <scope>NUCLEOTIDE SEQUENCE [LARGE SCALE GENOMIC DNA]</scope>
    <source>
        <tissue evidence="1">Mixed pool</tissue>
    </source>
</reference>
<name>A0A1D2N2A0_ORCCI</name>
<sequence>MFILASFRFMYHKILGWGWNLCFWFPRSILNLITACWIQHKIRGRKRLARNLPGFGKIREAELARERGLIFFREAVENIRWQQTMLRDEDNLFLVWESFLFDCVEREELNIDVVMVRMRPISEVYEAVMLRNENFHEKYNNAILKVLQEAANWKSNPPKCYFSEKNGMTKEELQAHLSEYYEESEKWAADVIQTFTDIRAESNQLVPALIVQLRRCIRQLLTIRYNAPRTARRG</sequence>
<evidence type="ECO:0000313" key="1">
    <source>
        <dbReference type="EMBL" id="ODM99025.1"/>
    </source>
</evidence>
<dbReference type="Proteomes" id="UP000094527">
    <property type="component" value="Unassembled WGS sequence"/>
</dbReference>
<dbReference type="EMBL" id="LJIJ01000303">
    <property type="protein sequence ID" value="ODM99025.1"/>
    <property type="molecule type" value="Genomic_DNA"/>
</dbReference>